<evidence type="ECO:0000259" key="1">
    <source>
        <dbReference type="Pfam" id="PF13966"/>
    </source>
</evidence>
<dbReference type="Pfam" id="PF13966">
    <property type="entry name" value="zf-RVT"/>
    <property type="match status" value="1"/>
</dbReference>
<reference evidence="2 3" key="1">
    <citation type="journal article" date="2016" name="Sci. Rep.">
        <title>The Dendrobium catenatum Lindl. genome sequence provides insights into polysaccharide synthase, floral development and adaptive evolution.</title>
        <authorList>
            <person name="Zhang G.Q."/>
            <person name="Xu Q."/>
            <person name="Bian C."/>
            <person name="Tsai W.C."/>
            <person name="Yeh C.M."/>
            <person name="Liu K.W."/>
            <person name="Yoshida K."/>
            <person name="Zhang L.S."/>
            <person name="Chang S.B."/>
            <person name="Chen F."/>
            <person name="Shi Y."/>
            <person name="Su Y.Y."/>
            <person name="Zhang Y.Q."/>
            <person name="Chen L.J."/>
            <person name="Yin Y."/>
            <person name="Lin M."/>
            <person name="Huang H."/>
            <person name="Deng H."/>
            <person name="Wang Z.W."/>
            <person name="Zhu S.L."/>
            <person name="Zhao X."/>
            <person name="Deng C."/>
            <person name="Niu S.C."/>
            <person name="Huang J."/>
            <person name="Wang M."/>
            <person name="Liu G.H."/>
            <person name="Yang H.J."/>
            <person name="Xiao X.J."/>
            <person name="Hsiao Y.Y."/>
            <person name="Wu W.L."/>
            <person name="Chen Y.Y."/>
            <person name="Mitsuda N."/>
            <person name="Ohme-Takagi M."/>
            <person name="Luo Y.B."/>
            <person name="Van de Peer Y."/>
            <person name="Liu Z.J."/>
        </authorList>
    </citation>
    <scope>NUCLEOTIDE SEQUENCE [LARGE SCALE GENOMIC DNA]</scope>
    <source>
        <tissue evidence="2">The whole plant</tissue>
    </source>
</reference>
<dbReference type="Proteomes" id="UP000233837">
    <property type="component" value="Unassembled WGS sequence"/>
</dbReference>
<reference evidence="2 3" key="2">
    <citation type="journal article" date="2017" name="Nature">
        <title>The Apostasia genome and the evolution of orchids.</title>
        <authorList>
            <person name="Zhang G.Q."/>
            <person name="Liu K.W."/>
            <person name="Li Z."/>
            <person name="Lohaus R."/>
            <person name="Hsiao Y.Y."/>
            <person name="Niu S.C."/>
            <person name="Wang J.Y."/>
            <person name="Lin Y.C."/>
            <person name="Xu Q."/>
            <person name="Chen L.J."/>
            <person name="Yoshida K."/>
            <person name="Fujiwara S."/>
            <person name="Wang Z.W."/>
            <person name="Zhang Y.Q."/>
            <person name="Mitsuda N."/>
            <person name="Wang M."/>
            <person name="Liu G.H."/>
            <person name="Pecoraro L."/>
            <person name="Huang H.X."/>
            <person name="Xiao X.J."/>
            <person name="Lin M."/>
            <person name="Wu X.Y."/>
            <person name="Wu W.L."/>
            <person name="Chen Y.Y."/>
            <person name="Chang S.B."/>
            <person name="Sakamoto S."/>
            <person name="Ohme-Takagi M."/>
            <person name="Yagi M."/>
            <person name="Zeng S.J."/>
            <person name="Shen C.Y."/>
            <person name="Yeh C.M."/>
            <person name="Luo Y.B."/>
            <person name="Tsai W.C."/>
            <person name="Van de Peer Y."/>
            <person name="Liu Z.J."/>
        </authorList>
    </citation>
    <scope>NUCLEOTIDE SEQUENCE [LARGE SCALE GENOMIC DNA]</scope>
    <source>
        <tissue evidence="2">The whole plant</tissue>
    </source>
</reference>
<accession>A0A2I0W548</accession>
<evidence type="ECO:0000313" key="3">
    <source>
        <dbReference type="Proteomes" id="UP000233837"/>
    </source>
</evidence>
<dbReference type="InterPro" id="IPR026960">
    <property type="entry name" value="RVT-Znf"/>
</dbReference>
<proteinExistence type="predicted"/>
<evidence type="ECO:0000313" key="2">
    <source>
        <dbReference type="EMBL" id="PKU70783.1"/>
    </source>
</evidence>
<dbReference type="AlphaFoldDB" id="A0A2I0W548"/>
<gene>
    <name evidence="2" type="ORF">MA16_Dca012536</name>
</gene>
<dbReference type="EMBL" id="KZ502911">
    <property type="protein sequence ID" value="PKU70783.1"/>
    <property type="molecule type" value="Genomic_DNA"/>
</dbReference>
<feature type="domain" description="Reverse transcriptase zinc-binding" evidence="1">
    <location>
        <begin position="3"/>
        <end position="44"/>
    </location>
</feature>
<keyword evidence="3" id="KW-1185">Reference proteome</keyword>
<sequence length="148" mass="16708">MTILGKLKSADSLIRRGLPVSPICNFCSGHLETHSHLFFGCDFTFGVLSKLLPATNAFYLRPNLFQVHDFMWNNANLAVLEKNLASLAISAIVYFLWRERNQRRFSEARKSLNQLCDDICAAVCAKVKSWNNHEILDGKFGEILGFLG</sequence>
<organism evidence="2 3">
    <name type="scientific">Dendrobium catenatum</name>
    <dbReference type="NCBI Taxonomy" id="906689"/>
    <lineage>
        <taxon>Eukaryota</taxon>
        <taxon>Viridiplantae</taxon>
        <taxon>Streptophyta</taxon>
        <taxon>Embryophyta</taxon>
        <taxon>Tracheophyta</taxon>
        <taxon>Spermatophyta</taxon>
        <taxon>Magnoliopsida</taxon>
        <taxon>Liliopsida</taxon>
        <taxon>Asparagales</taxon>
        <taxon>Orchidaceae</taxon>
        <taxon>Epidendroideae</taxon>
        <taxon>Malaxideae</taxon>
        <taxon>Dendrobiinae</taxon>
        <taxon>Dendrobium</taxon>
    </lineage>
</organism>
<protein>
    <recommendedName>
        <fullName evidence="1">Reverse transcriptase zinc-binding domain-containing protein</fullName>
    </recommendedName>
</protein>
<name>A0A2I0W548_9ASPA</name>